<organism evidence="1">
    <name type="scientific">Musca domestica</name>
    <name type="common">House fly</name>
    <dbReference type="NCBI Taxonomy" id="7370"/>
    <lineage>
        <taxon>Eukaryota</taxon>
        <taxon>Metazoa</taxon>
        <taxon>Ecdysozoa</taxon>
        <taxon>Arthropoda</taxon>
        <taxon>Hexapoda</taxon>
        <taxon>Insecta</taxon>
        <taxon>Pterygota</taxon>
        <taxon>Neoptera</taxon>
        <taxon>Endopterygota</taxon>
        <taxon>Diptera</taxon>
        <taxon>Brachycera</taxon>
        <taxon>Muscomorpha</taxon>
        <taxon>Muscoidea</taxon>
        <taxon>Muscidae</taxon>
        <taxon>Musca</taxon>
    </lineage>
</organism>
<sequence>MHTASHHQLHCAFEPVKYFTINNSFNMSSSKPSVTYTLFLYREELQRREARHLRLNKTKFLLTDELISTSVRNLQQCSRADLRAISRELLFKKKLQRNIRRIHKLEKLGIQNADPKSQTTKL</sequence>
<accession>A0A1I8M3E6</accession>
<reference evidence="1" key="1">
    <citation type="submission" date="2020-05" db="UniProtKB">
        <authorList>
            <consortium name="EnsemblMetazoa"/>
        </authorList>
    </citation>
    <scope>IDENTIFICATION</scope>
    <source>
        <strain evidence="1">Aabys</strain>
    </source>
</reference>
<dbReference type="VEuPathDB" id="VectorBase:MDOMA2_000102"/>
<dbReference type="AlphaFoldDB" id="A0A1I8M3E6"/>
<dbReference type="VEuPathDB" id="VectorBase:MDOA000846"/>
<dbReference type="InterPro" id="IPR007970">
    <property type="entry name" value="DUF733"/>
</dbReference>
<protein>
    <submittedName>
        <fullName evidence="1">Uncharacterized protein</fullName>
    </submittedName>
</protein>
<name>A0A1I8M3E6_MUSDO</name>
<evidence type="ECO:0000313" key="1">
    <source>
        <dbReference type="EnsemblMetazoa" id="MDOA000846-PA"/>
    </source>
</evidence>
<dbReference type="Pfam" id="PF05306">
    <property type="entry name" value="DUF733"/>
    <property type="match status" value="1"/>
</dbReference>
<proteinExistence type="predicted"/>
<dbReference type="eggNOG" id="ENOG502TJEY">
    <property type="taxonomic scope" value="Eukaryota"/>
</dbReference>
<dbReference type="EnsemblMetazoa" id="MDOA000846-RA">
    <property type="protein sequence ID" value="MDOA000846-PA"/>
    <property type="gene ID" value="MDOA000846"/>
</dbReference>